<dbReference type="Proteomes" id="UP001515480">
    <property type="component" value="Unassembled WGS sequence"/>
</dbReference>
<evidence type="ECO:0000259" key="1">
    <source>
        <dbReference type="Pfam" id="PF25342"/>
    </source>
</evidence>
<dbReference type="AlphaFoldDB" id="A0AB34K2P9"/>
<feature type="domain" description="PLOD1-3-like GT" evidence="1">
    <location>
        <begin position="346"/>
        <end position="447"/>
    </location>
</feature>
<reference evidence="2 3" key="1">
    <citation type="journal article" date="2024" name="Science">
        <title>Giant polyketide synthase enzymes in the biosynthesis of giant marine polyether toxins.</title>
        <authorList>
            <person name="Fallon T.R."/>
            <person name="Shende V.V."/>
            <person name="Wierzbicki I.H."/>
            <person name="Pendleton A.L."/>
            <person name="Watervoot N.F."/>
            <person name="Auber R.P."/>
            <person name="Gonzalez D.J."/>
            <person name="Wisecaver J.H."/>
            <person name="Moore B.S."/>
        </authorList>
    </citation>
    <scope>NUCLEOTIDE SEQUENCE [LARGE SCALE GENOMIC DNA]</scope>
    <source>
        <strain evidence="2 3">12B1</strain>
    </source>
</reference>
<evidence type="ECO:0000313" key="2">
    <source>
        <dbReference type="EMBL" id="KAL1527453.1"/>
    </source>
</evidence>
<dbReference type="InterPro" id="IPR057589">
    <property type="entry name" value="GT_PLOD"/>
</dbReference>
<dbReference type="EMBL" id="JBGBPQ010000003">
    <property type="protein sequence ID" value="KAL1527453.1"/>
    <property type="molecule type" value="Genomic_DNA"/>
</dbReference>
<evidence type="ECO:0000313" key="3">
    <source>
        <dbReference type="Proteomes" id="UP001515480"/>
    </source>
</evidence>
<dbReference type="Pfam" id="PF13704">
    <property type="entry name" value="Glyco_tranf_2_4"/>
    <property type="match status" value="1"/>
</dbReference>
<dbReference type="Pfam" id="PF25342">
    <property type="entry name" value="GT_PLOD"/>
    <property type="match status" value="1"/>
</dbReference>
<comment type="caution">
    <text evidence="2">The sequence shown here is derived from an EMBL/GenBank/DDBJ whole genome shotgun (WGS) entry which is preliminary data.</text>
</comment>
<sequence length="594" mass="66171">MSGGGSPSARCASRHCTLHAISEKLFLWSMVSSDTPVMLGHFLRHYERAGLRVSTHAAFVVHAPRNDTSLCAAVLRVLAAHHVRSVEIVDSYHSNVKRARVNAHIHTLPADSWLIYADVDELFHFPCQLDHECYSAQLVDRLPRLPVVRAMLSDGDPSEQFPLCAGVRQRLTGLTTKFVLFRVRSNGSTPFFMGSHTLRIRPMVSMRCAPLGAADHYTFTKEQLLLARKKSQLYEGLLARGKRSLLNRNNALVYKKYLALFDGDSFSRAGWRMVTSVQSCCPSTSSATTPEAGGSAASRLLWLTVCAPPSCDHRLPPKALTRLVQHAAVRVLVLGGGDGARFELREKLRLYRRAVRRAARQVTHVICTDALDVLPSPSSAEEILGGFARLGSPLVFSAQPACWAGHWCSRGEVERMLANRPELARMRRFVNSGQLMGERQAVMHFLEWGVNRTEANCRQRDVGMFLRGGGRQQVPTDCEDQGLALAYWQEHTAVQLDYANLLFATLKQPYARLGRHHGAAVPLYDGVGGYAYTSRAGRRDFAWECMEHGVRLVWRNQSSRVMPLVGWHANGGVGRRILADVESLPKPKCPFKHH</sequence>
<name>A0AB34K2P9_PRYPA</name>
<organism evidence="2 3">
    <name type="scientific">Prymnesium parvum</name>
    <name type="common">Toxic golden alga</name>
    <dbReference type="NCBI Taxonomy" id="97485"/>
    <lineage>
        <taxon>Eukaryota</taxon>
        <taxon>Haptista</taxon>
        <taxon>Haptophyta</taxon>
        <taxon>Prymnesiophyceae</taxon>
        <taxon>Prymnesiales</taxon>
        <taxon>Prymnesiaceae</taxon>
        <taxon>Prymnesium</taxon>
    </lineage>
</organism>
<keyword evidence="3" id="KW-1185">Reference proteome</keyword>
<proteinExistence type="predicted"/>
<accession>A0AB34K2P9</accession>
<gene>
    <name evidence="2" type="ORF">AB1Y20_016118</name>
</gene>
<protein>
    <recommendedName>
        <fullName evidence="1">PLOD1-3-like GT domain-containing protein</fullName>
    </recommendedName>
</protein>